<dbReference type="Proteomes" id="UP000015106">
    <property type="component" value="Chromosome 5"/>
</dbReference>
<reference evidence="7" key="2">
    <citation type="submission" date="2018-03" db="EMBL/GenBank/DDBJ databases">
        <title>The Triticum urartu genome reveals the dynamic nature of wheat genome evolution.</title>
        <authorList>
            <person name="Ling H."/>
            <person name="Ma B."/>
            <person name="Shi X."/>
            <person name="Liu H."/>
            <person name="Dong L."/>
            <person name="Sun H."/>
            <person name="Cao Y."/>
            <person name="Gao Q."/>
            <person name="Zheng S."/>
            <person name="Li Y."/>
            <person name="Yu Y."/>
            <person name="Du H."/>
            <person name="Qi M."/>
            <person name="Li Y."/>
            <person name="Yu H."/>
            <person name="Cui Y."/>
            <person name="Wang N."/>
            <person name="Chen C."/>
            <person name="Wu H."/>
            <person name="Zhao Y."/>
            <person name="Zhang J."/>
            <person name="Li Y."/>
            <person name="Zhou W."/>
            <person name="Zhang B."/>
            <person name="Hu W."/>
            <person name="Eijk M."/>
            <person name="Tang J."/>
            <person name="Witsenboer H."/>
            <person name="Zhao S."/>
            <person name="Li Z."/>
            <person name="Zhang A."/>
            <person name="Wang D."/>
            <person name="Liang C."/>
        </authorList>
    </citation>
    <scope>NUCLEOTIDE SEQUENCE [LARGE SCALE GENOMIC DNA]</scope>
    <source>
        <strain evidence="7">cv. G1812</strain>
    </source>
</reference>
<sequence length="302" mass="34460">MEIGSVSASKQKSTAVTIGGLSVDDYISMFLWDEKKYCLESPIKGLVSIINSEISNVKSDMKVKRAKYDDVQRKLRAVNRKQGVVSLQEIDFYSLLQPEDMVFSEHLVTLLVIVPITSQKEWLSTYEFLDPLVVPRSTKKIYEDQESALYTITLFAKAVPNFKDRAWKKHFQVSDFMFSPEAYERRKQGIQELVHDQEVTKASLLQWLYGSYSEVFSRWMHVVTMLVFSESRLRYGPHAGFLSVVLVPSMDNEGKIRNALEELTGGGKSYWNSADSEDAFALMGLVGQTDPYHYVSFSIKVV</sequence>
<evidence type="ECO:0000313" key="8">
    <source>
        <dbReference type="Proteomes" id="UP000015106"/>
    </source>
</evidence>
<reference evidence="8" key="1">
    <citation type="journal article" date="2013" name="Nature">
        <title>Draft genome of the wheat A-genome progenitor Triticum urartu.</title>
        <authorList>
            <person name="Ling H.Q."/>
            <person name="Zhao S."/>
            <person name="Liu D."/>
            <person name="Wang J."/>
            <person name="Sun H."/>
            <person name="Zhang C."/>
            <person name="Fan H."/>
            <person name="Li D."/>
            <person name="Dong L."/>
            <person name="Tao Y."/>
            <person name="Gao C."/>
            <person name="Wu H."/>
            <person name="Li Y."/>
            <person name="Cui Y."/>
            <person name="Guo X."/>
            <person name="Zheng S."/>
            <person name="Wang B."/>
            <person name="Yu K."/>
            <person name="Liang Q."/>
            <person name="Yang W."/>
            <person name="Lou X."/>
            <person name="Chen J."/>
            <person name="Feng M."/>
            <person name="Jian J."/>
            <person name="Zhang X."/>
            <person name="Luo G."/>
            <person name="Jiang Y."/>
            <person name="Liu J."/>
            <person name="Wang Z."/>
            <person name="Sha Y."/>
            <person name="Zhang B."/>
            <person name="Wu H."/>
            <person name="Tang D."/>
            <person name="Shen Q."/>
            <person name="Xue P."/>
            <person name="Zou S."/>
            <person name="Wang X."/>
            <person name="Liu X."/>
            <person name="Wang F."/>
            <person name="Yang Y."/>
            <person name="An X."/>
            <person name="Dong Z."/>
            <person name="Zhang K."/>
            <person name="Zhang X."/>
            <person name="Luo M.C."/>
            <person name="Dvorak J."/>
            <person name="Tong Y."/>
            <person name="Wang J."/>
            <person name="Yang H."/>
            <person name="Li Z."/>
            <person name="Wang D."/>
            <person name="Zhang A."/>
            <person name="Wang J."/>
        </authorList>
    </citation>
    <scope>NUCLEOTIDE SEQUENCE</scope>
    <source>
        <strain evidence="8">cv. G1812</strain>
    </source>
</reference>
<protein>
    <recommendedName>
        <fullName evidence="6">V-type proton ATPase subunit C</fullName>
    </recommendedName>
</protein>
<dbReference type="EnsemblPlants" id="TuG1812G0500000750.01.T01">
    <property type="protein sequence ID" value="TuG1812G0500000750.01.T01"/>
    <property type="gene ID" value="TuG1812G0500000750.01"/>
</dbReference>
<reference evidence="7" key="3">
    <citation type="submission" date="2022-06" db="UniProtKB">
        <authorList>
            <consortium name="EnsemblPlants"/>
        </authorList>
    </citation>
    <scope>IDENTIFICATION</scope>
</reference>
<dbReference type="PANTHER" id="PTHR10137:SF0">
    <property type="entry name" value="V-TYPE PROTON ATPASE SUBUNIT C"/>
    <property type="match status" value="1"/>
</dbReference>
<dbReference type="Gene3D" id="3.30.70.100">
    <property type="match status" value="1"/>
</dbReference>
<organism evidence="7 8">
    <name type="scientific">Triticum urartu</name>
    <name type="common">Red wild einkorn</name>
    <name type="synonym">Crithodium urartu</name>
    <dbReference type="NCBI Taxonomy" id="4572"/>
    <lineage>
        <taxon>Eukaryota</taxon>
        <taxon>Viridiplantae</taxon>
        <taxon>Streptophyta</taxon>
        <taxon>Embryophyta</taxon>
        <taxon>Tracheophyta</taxon>
        <taxon>Spermatophyta</taxon>
        <taxon>Magnoliopsida</taxon>
        <taxon>Liliopsida</taxon>
        <taxon>Poales</taxon>
        <taxon>Poaceae</taxon>
        <taxon>BOP clade</taxon>
        <taxon>Pooideae</taxon>
        <taxon>Triticodae</taxon>
        <taxon>Triticeae</taxon>
        <taxon>Triticinae</taxon>
        <taxon>Triticum</taxon>
    </lineage>
</organism>
<accession>A0A8R7Q8W4</accession>
<dbReference type="Gramene" id="TuG1812G0500000750.01.T01">
    <property type="protein sequence ID" value="TuG1812G0500000750.01.T01"/>
    <property type="gene ID" value="TuG1812G0500000750.01"/>
</dbReference>
<dbReference type="AlphaFoldDB" id="A0A8R7Q8W4"/>
<evidence type="ECO:0000256" key="6">
    <source>
        <dbReference type="RuleBase" id="RU364010"/>
    </source>
</evidence>
<keyword evidence="4 6" id="KW-0406">Ion transport</keyword>
<proteinExistence type="inferred from homology"/>
<comment type="function">
    <text evidence="6">Subunit of the V1 complex of vacuolar(H+)-ATPase (V-ATPase), a multisubunit enzyme composed of a peripheral complex (V1) that hydrolyzes ATP and a membrane integral complex (V0) that translocates protons. V-ATPase is responsible for acidifying and maintaining the pH of intracellular compartments and in some cell types, is targeted to the plasma membrane, where it is responsible for acidifying the extracellular environment. Subunit C is necessary for the assembly of the catalytic sector of the enzyme and is likely to have a specific function in its catalytic activity.</text>
</comment>
<evidence type="ECO:0000256" key="2">
    <source>
        <dbReference type="ARBA" id="ARBA00022448"/>
    </source>
</evidence>
<dbReference type="GO" id="GO:0000221">
    <property type="term" value="C:vacuolar proton-transporting V-type ATPase, V1 domain"/>
    <property type="evidence" value="ECO:0007669"/>
    <property type="project" value="TreeGrafter"/>
</dbReference>
<keyword evidence="2 6" id="KW-0813">Transport</keyword>
<dbReference type="InterPro" id="IPR004907">
    <property type="entry name" value="ATPase_V1-cplx_csu"/>
</dbReference>
<comment type="function">
    <text evidence="5">Subunit of the peripheral V1 complex of vacuolar ATPase. Subunit C is necessary for the assembly of the catalytic sector of the enzyme and is likely to have a specific function in its catalytic activity. V-ATPase is responsible for acidifying a variety of intracellular compartments in eukaryotic cells.</text>
</comment>
<dbReference type="FunFam" id="3.30.70.100:FF:000002">
    <property type="entry name" value="V-type proton ATPase subunit C"/>
    <property type="match status" value="1"/>
</dbReference>
<evidence type="ECO:0000313" key="7">
    <source>
        <dbReference type="EnsemblPlants" id="TuG1812G0500000750.01.T01"/>
    </source>
</evidence>
<evidence type="ECO:0000256" key="3">
    <source>
        <dbReference type="ARBA" id="ARBA00022781"/>
    </source>
</evidence>
<dbReference type="InterPro" id="IPR036132">
    <property type="entry name" value="Vac_ATP_synth_c_sf"/>
</dbReference>
<evidence type="ECO:0000256" key="1">
    <source>
        <dbReference type="ARBA" id="ARBA00006138"/>
    </source>
</evidence>
<keyword evidence="8" id="KW-1185">Reference proteome</keyword>
<dbReference type="GO" id="GO:0046961">
    <property type="term" value="F:proton-transporting ATPase activity, rotational mechanism"/>
    <property type="evidence" value="ECO:0007669"/>
    <property type="project" value="InterPro"/>
</dbReference>
<dbReference type="PANTHER" id="PTHR10137">
    <property type="entry name" value="V-TYPE PROTON ATPASE SUBUNIT C"/>
    <property type="match status" value="1"/>
</dbReference>
<keyword evidence="3 6" id="KW-0375">Hydrogen ion transport</keyword>
<dbReference type="SUPFAM" id="SSF118203">
    <property type="entry name" value="Vacuolar ATP synthase subunit C"/>
    <property type="match status" value="1"/>
</dbReference>
<comment type="similarity">
    <text evidence="1 6">Belongs to the V-ATPase C subunit family.</text>
</comment>
<dbReference type="Pfam" id="PF03223">
    <property type="entry name" value="V-ATPase_C"/>
    <property type="match status" value="1"/>
</dbReference>
<evidence type="ECO:0000256" key="5">
    <source>
        <dbReference type="ARBA" id="ARBA00025445"/>
    </source>
</evidence>
<comment type="subunit">
    <text evidence="6">V-ATPase is a heteromultimeric enzyme composed of a peripheral catalytic V1 complex (components A to H) attached to an integral membrane V0 proton pore complex.</text>
</comment>
<dbReference type="CDD" id="cd14785">
    <property type="entry name" value="V-ATPase_C"/>
    <property type="match status" value="1"/>
</dbReference>
<name>A0A8R7Q8W4_TRIUA</name>
<evidence type="ECO:0000256" key="4">
    <source>
        <dbReference type="ARBA" id="ARBA00023065"/>
    </source>
</evidence>